<feature type="non-terminal residue" evidence="2">
    <location>
        <position position="1"/>
    </location>
</feature>
<proteinExistence type="predicted"/>
<protein>
    <submittedName>
        <fullName evidence="2">Uncharacterized protein</fullName>
    </submittedName>
</protein>
<gene>
    <name evidence="2" type="ORF">S12H4_09119</name>
</gene>
<feature type="transmembrane region" description="Helical" evidence="1">
    <location>
        <begin position="34"/>
        <end position="51"/>
    </location>
</feature>
<dbReference type="AlphaFoldDB" id="X1QMP6"/>
<feature type="transmembrane region" description="Helical" evidence="1">
    <location>
        <begin position="6"/>
        <end position="22"/>
    </location>
</feature>
<organism evidence="2">
    <name type="scientific">marine sediment metagenome</name>
    <dbReference type="NCBI Taxonomy" id="412755"/>
    <lineage>
        <taxon>unclassified sequences</taxon>
        <taxon>metagenomes</taxon>
        <taxon>ecological metagenomes</taxon>
    </lineage>
</organism>
<keyword evidence="1" id="KW-0472">Membrane</keyword>
<comment type="caution">
    <text evidence="2">The sequence shown here is derived from an EMBL/GenBank/DDBJ whole genome shotgun (WGS) entry which is preliminary data.</text>
</comment>
<feature type="transmembrane region" description="Helical" evidence="1">
    <location>
        <begin position="96"/>
        <end position="114"/>
    </location>
</feature>
<dbReference type="EMBL" id="BARW01003641">
    <property type="protein sequence ID" value="GAI69493.1"/>
    <property type="molecule type" value="Genomic_DNA"/>
</dbReference>
<name>X1QMP6_9ZZZZ</name>
<evidence type="ECO:0000256" key="1">
    <source>
        <dbReference type="SAM" id="Phobius"/>
    </source>
</evidence>
<feature type="transmembrane region" description="Helical" evidence="1">
    <location>
        <begin position="57"/>
        <end position="75"/>
    </location>
</feature>
<feature type="non-terminal residue" evidence="2">
    <location>
        <position position="334"/>
    </location>
</feature>
<accession>X1QMP6</accession>
<sequence>TGLIGLAALAGFAIIVWVNYARNVRSASVPIRSAAYGLGFGLLAIMLHSLGDFGQHLPANAIPSVVCCALLVVLARIGRKGYHTPQAAGISQRSRVLRIAALVCMSGVWAWVLLDADSVRLAEAHWKKAVAAEQSVMAKGWLGSNEEYIDLISNAAAAADYQPDNVKYRYWLNVYRWKSISRITDPNTGAIIIPGPSVKFVNRIVEELHKARLLCPTYGATYCVLGQLENSILGDPGSGAELIRKGYRLAPCDPTVCFVVALLDAEEQQFDASFENLSRAVQLDGRLFNEAALVCMNHLNRPDLAVSLAGENTGWLSHVANMLADTTEHQALAE</sequence>
<keyword evidence="1" id="KW-1133">Transmembrane helix</keyword>
<reference evidence="2" key="1">
    <citation type="journal article" date="2014" name="Front. Microbiol.">
        <title>High frequency of phylogenetically diverse reductive dehalogenase-homologous genes in deep subseafloor sedimentary metagenomes.</title>
        <authorList>
            <person name="Kawai M."/>
            <person name="Futagami T."/>
            <person name="Toyoda A."/>
            <person name="Takaki Y."/>
            <person name="Nishi S."/>
            <person name="Hori S."/>
            <person name="Arai W."/>
            <person name="Tsubouchi T."/>
            <person name="Morono Y."/>
            <person name="Uchiyama I."/>
            <person name="Ito T."/>
            <person name="Fujiyama A."/>
            <person name="Inagaki F."/>
            <person name="Takami H."/>
        </authorList>
    </citation>
    <scope>NUCLEOTIDE SEQUENCE</scope>
    <source>
        <strain evidence="2">Expedition CK06-06</strain>
    </source>
</reference>
<evidence type="ECO:0000313" key="2">
    <source>
        <dbReference type="EMBL" id="GAI69493.1"/>
    </source>
</evidence>
<keyword evidence="1" id="KW-0812">Transmembrane</keyword>